<feature type="non-terminal residue" evidence="1">
    <location>
        <position position="50"/>
    </location>
</feature>
<dbReference type="AlphaFoldDB" id="A0A0B6ZY71"/>
<organism evidence="1">
    <name type="scientific">Arion vulgaris</name>
    <dbReference type="NCBI Taxonomy" id="1028688"/>
    <lineage>
        <taxon>Eukaryota</taxon>
        <taxon>Metazoa</taxon>
        <taxon>Spiralia</taxon>
        <taxon>Lophotrochozoa</taxon>
        <taxon>Mollusca</taxon>
        <taxon>Gastropoda</taxon>
        <taxon>Heterobranchia</taxon>
        <taxon>Euthyneura</taxon>
        <taxon>Panpulmonata</taxon>
        <taxon>Eupulmonata</taxon>
        <taxon>Stylommatophora</taxon>
        <taxon>Helicina</taxon>
        <taxon>Arionoidea</taxon>
        <taxon>Arionidae</taxon>
        <taxon>Arion</taxon>
    </lineage>
</organism>
<accession>A0A0B6ZY71</accession>
<reference evidence="1" key="1">
    <citation type="submission" date="2014-12" db="EMBL/GenBank/DDBJ databases">
        <title>Insight into the proteome of Arion vulgaris.</title>
        <authorList>
            <person name="Aradska J."/>
            <person name="Bulat T."/>
            <person name="Smidak R."/>
            <person name="Sarate P."/>
            <person name="Gangsoo J."/>
            <person name="Sialana F."/>
            <person name="Bilban M."/>
            <person name="Lubec G."/>
        </authorList>
    </citation>
    <scope>NUCLEOTIDE SEQUENCE</scope>
    <source>
        <tissue evidence="1">Skin</tissue>
    </source>
</reference>
<protein>
    <submittedName>
        <fullName evidence="1">Uncharacterized protein</fullName>
    </submittedName>
</protein>
<sequence>MKIKNTLCVNSLPTTLQCYIEPIRIYGSKSWTIIPIILLEDSDVVLQKNA</sequence>
<evidence type="ECO:0000313" key="1">
    <source>
        <dbReference type="EMBL" id="CEK73488.1"/>
    </source>
</evidence>
<dbReference type="EMBL" id="HACG01026623">
    <property type="protein sequence ID" value="CEK73488.1"/>
    <property type="molecule type" value="Transcribed_RNA"/>
</dbReference>
<proteinExistence type="predicted"/>
<gene>
    <name evidence="1" type="primary">ORF86971</name>
</gene>
<name>A0A0B6ZY71_9EUPU</name>